<dbReference type="Proteomes" id="UP000063229">
    <property type="component" value="Chromosome"/>
</dbReference>
<accession>A0A0X1T6K3</accession>
<name>A0A0X1T6K3_PSEAA</name>
<protein>
    <submittedName>
        <fullName evidence="1">Uncharacterized protein</fullName>
    </submittedName>
</protein>
<sequence>MSSPLRPLVKGSGVVPTYIVKLRFWRQLNELPDRVPNRFVSRPINDFCIRTQQQVFAGLLTAKG</sequence>
<gene>
    <name evidence="1" type="ORF">AWM79_20885</name>
</gene>
<proteinExistence type="predicted"/>
<reference evidence="1 2" key="1">
    <citation type="submission" date="2016-01" db="EMBL/GenBank/DDBJ databases">
        <authorList>
            <person name="McClelland M."/>
            <person name="Jain A."/>
            <person name="Saraogi P."/>
            <person name="Mendelson R."/>
            <person name="Westerman R."/>
            <person name="SanMiguel P."/>
            <person name="Csonka L."/>
        </authorList>
    </citation>
    <scope>NUCLEOTIDE SEQUENCE [LARGE SCALE GENOMIC DNA]</scope>
    <source>
        <strain evidence="1 2">NCPPB 2472</strain>
    </source>
</reference>
<keyword evidence="2" id="KW-1185">Reference proteome</keyword>
<evidence type="ECO:0000313" key="1">
    <source>
        <dbReference type="EMBL" id="AMB87613.1"/>
    </source>
</evidence>
<dbReference type="AlphaFoldDB" id="A0A0X1T6K3"/>
<organism evidence="1 2">
    <name type="scientific">Pseudomonas agarici</name>
    <dbReference type="NCBI Taxonomy" id="46677"/>
    <lineage>
        <taxon>Bacteria</taxon>
        <taxon>Pseudomonadati</taxon>
        <taxon>Pseudomonadota</taxon>
        <taxon>Gammaproteobacteria</taxon>
        <taxon>Pseudomonadales</taxon>
        <taxon>Pseudomonadaceae</taxon>
        <taxon>Pseudomonas</taxon>
    </lineage>
</organism>
<dbReference type="KEGG" id="pagb:AWM79_20885"/>
<evidence type="ECO:0000313" key="2">
    <source>
        <dbReference type="Proteomes" id="UP000063229"/>
    </source>
</evidence>
<dbReference type="EMBL" id="CP014135">
    <property type="protein sequence ID" value="AMB87613.1"/>
    <property type="molecule type" value="Genomic_DNA"/>
</dbReference>